<keyword evidence="5" id="KW-1003">Cell membrane</keyword>
<evidence type="ECO:0000256" key="2">
    <source>
        <dbReference type="ARBA" id="ARBA00022692"/>
    </source>
</evidence>
<evidence type="ECO:0000313" key="7">
    <source>
        <dbReference type="Proteomes" id="UP001597216"/>
    </source>
</evidence>
<comment type="similarity">
    <text evidence="5">Belongs to the 4-toluene sulfonate uptake permease (TSUP) (TC 2.A.102) family.</text>
</comment>
<name>A0ABW3T541_9CAUL</name>
<dbReference type="Pfam" id="PF01925">
    <property type="entry name" value="TauE"/>
    <property type="match status" value="1"/>
</dbReference>
<comment type="caution">
    <text evidence="6">The sequence shown here is derived from an EMBL/GenBank/DDBJ whole genome shotgun (WGS) entry which is preliminary data.</text>
</comment>
<gene>
    <name evidence="6" type="ORF">ACFQ27_15325</name>
</gene>
<feature type="transmembrane region" description="Helical" evidence="5">
    <location>
        <begin position="72"/>
        <end position="91"/>
    </location>
</feature>
<evidence type="ECO:0000256" key="3">
    <source>
        <dbReference type="ARBA" id="ARBA00022989"/>
    </source>
</evidence>
<keyword evidence="2 5" id="KW-0812">Transmembrane</keyword>
<feature type="transmembrane region" description="Helical" evidence="5">
    <location>
        <begin position="127"/>
        <end position="147"/>
    </location>
</feature>
<protein>
    <recommendedName>
        <fullName evidence="5">Probable membrane transporter protein</fullName>
    </recommendedName>
</protein>
<feature type="transmembrane region" description="Helical" evidence="5">
    <location>
        <begin position="97"/>
        <end position="115"/>
    </location>
</feature>
<evidence type="ECO:0000313" key="6">
    <source>
        <dbReference type="EMBL" id="MFD1191961.1"/>
    </source>
</evidence>
<sequence length="250" mass="26653">MAATSAFFIILMAFVTATLSGVFGMAGGLVLMGALALVLPVQAAFVTHGLLQLVANGWRAILHRKFVRWDIVAWYGLASVLAGVAVSLLRFTPSKPLLFLLLGLVPFLTWLPQSWIKLDAAKPSQAFLSGLSVTGLNLTAGVAGPLLDIFFVRTELTRHAIVATKAATQVFAHLAKVLVYGAPLLASGTKGLPAVWVFALAIPLSMLGTVAGGRILDRMSDVNFKRWTRWIVTAVGVSYLVQAAQLMLAK</sequence>
<dbReference type="EMBL" id="JBHTLQ010000039">
    <property type="protein sequence ID" value="MFD1191961.1"/>
    <property type="molecule type" value="Genomic_DNA"/>
</dbReference>
<dbReference type="InterPro" id="IPR002781">
    <property type="entry name" value="TM_pro_TauE-like"/>
</dbReference>
<comment type="subcellular location">
    <subcellularLocation>
        <location evidence="5">Cell membrane</location>
        <topology evidence="5">Multi-pass membrane protein</topology>
    </subcellularLocation>
    <subcellularLocation>
        <location evidence="1">Membrane</location>
        <topology evidence="1">Multi-pass membrane protein</topology>
    </subcellularLocation>
</comment>
<feature type="transmembrane region" description="Helical" evidence="5">
    <location>
        <begin position="194"/>
        <end position="216"/>
    </location>
</feature>
<keyword evidence="3 5" id="KW-1133">Transmembrane helix</keyword>
<organism evidence="6 7">
    <name type="scientific">Phenylobacterium conjunctum</name>
    <dbReference type="NCBI Taxonomy" id="1298959"/>
    <lineage>
        <taxon>Bacteria</taxon>
        <taxon>Pseudomonadati</taxon>
        <taxon>Pseudomonadota</taxon>
        <taxon>Alphaproteobacteria</taxon>
        <taxon>Caulobacterales</taxon>
        <taxon>Caulobacteraceae</taxon>
        <taxon>Phenylobacterium</taxon>
    </lineage>
</organism>
<reference evidence="7" key="1">
    <citation type="journal article" date="2019" name="Int. J. Syst. Evol. Microbiol.">
        <title>The Global Catalogue of Microorganisms (GCM) 10K type strain sequencing project: providing services to taxonomists for standard genome sequencing and annotation.</title>
        <authorList>
            <consortium name="The Broad Institute Genomics Platform"/>
            <consortium name="The Broad Institute Genome Sequencing Center for Infectious Disease"/>
            <person name="Wu L."/>
            <person name="Ma J."/>
        </authorList>
    </citation>
    <scope>NUCLEOTIDE SEQUENCE [LARGE SCALE GENOMIC DNA]</scope>
    <source>
        <strain evidence="7">CCUG 55074</strain>
    </source>
</reference>
<proteinExistence type="inferred from homology"/>
<evidence type="ECO:0000256" key="1">
    <source>
        <dbReference type="ARBA" id="ARBA00004141"/>
    </source>
</evidence>
<dbReference type="Proteomes" id="UP001597216">
    <property type="component" value="Unassembled WGS sequence"/>
</dbReference>
<keyword evidence="4 5" id="KW-0472">Membrane</keyword>
<keyword evidence="7" id="KW-1185">Reference proteome</keyword>
<dbReference type="RefSeq" id="WP_377354196.1">
    <property type="nucleotide sequence ID" value="NZ_JBHTLQ010000039.1"/>
</dbReference>
<evidence type="ECO:0000256" key="4">
    <source>
        <dbReference type="ARBA" id="ARBA00023136"/>
    </source>
</evidence>
<feature type="transmembrane region" description="Helical" evidence="5">
    <location>
        <begin position="228"/>
        <end position="248"/>
    </location>
</feature>
<accession>A0ABW3T541</accession>
<evidence type="ECO:0000256" key="5">
    <source>
        <dbReference type="RuleBase" id="RU363041"/>
    </source>
</evidence>